<feature type="compositionally biased region" description="Pro residues" evidence="1">
    <location>
        <begin position="606"/>
        <end position="618"/>
    </location>
</feature>
<evidence type="ECO:0000256" key="2">
    <source>
        <dbReference type="SAM" id="Phobius"/>
    </source>
</evidence>
<dbReference type="RefSeq" id="XP_066078454.1">
    <property type="nucleotide sequence ID" value="XM_066222357.1"/>
</dbReference>
<feature type="region of interest" description="Disordered" evidence="1">
    <location>
        <begin position="138"/>
        <end position="172"/>
    </location>
</feature>
<feature type="compositionally biased region" description="Basic and acidic residues" evidence="1">
    <location>
        <begin position="678"/>
        <end position="687"/>
    </location>
</feature>
<feature type="compositionally biased region" description="Basic and acidic residues" evidence="1">
    <location>
        <begin position="407"/>
        <end position="456"/>
    </location>
</feature>
<organism evidence="3 4">
    <name type="scientific">Kwoniella dendrophila CBS 6074</name>
    <dbReference type="NCBI Taxonomy" id="1295534"/>
    <lineage>
        <taxon>Eukaryota</taxon>
        <taxon>Fungi</taxon>
        <taxon>Dikarya</taxon>
        <taxon>Basidiomycota</taxon>
        <taxon>Agaricomycotina</taxon>
        <taxon>Tremellomycetes</taxon>
        <taxon>Tremellales</taxon>
        <taxon>Cryptococcaceae</taxon>
        <taxon>Kwoniella</taxon>
    </lineage>
</organism>
<feature type="compositionally biased region" description="Low complexity" evidence="1">
    <location>
        <begin position="694"/>
        <end position="714"/>
    </location>
</feature>
<feature type="compositionally biased region" description="Low complexity" evidence="1">
    <location>
        <begin position="779"/>
        <end position="811"/>
    </location>
</feature>
<dbReference type="AlphaFoldDB" id="A0AAX4K4C8"/>
<keyword evidence="2" id="KW-0812">Transmembrane</keyword>
<dbReference type="EMBL" id="CP144106">
    <property type="protein sequence ID" value="WWC91692.1"/>
    <property type="molecule type" value="Genomic_DNA"/>
</dbReference>
<feature type="compositionally biased region" description="Low complexity" evidence="1">
    <location>
        <begin position="587"/>
        <end position="601"/>
    </location>
</feature>
<feature type="region of interest" description="Disordered" evidence="1">
    <location>
        <begin position="401"/>
        <end position="456"/>
    </location>
</feature>
<sequence length="1057" mass="115646">MSLDSLRDTLYSLTGQDSTTSTTMDSESVWAASGEGVWSDSLTHGNGNGNGLFGWKYLASALGLISNHHSINEHGYNHNVTDWKNLFFWLAVFAILILFAVITNPTESSFRAHLTELSFRRHLADIRRSETDELIPLTDEQAQLPSTSPPVITDSSNRRGSTTPGNETPTTHTIAPFRFANHVSISLRTPTLLYRSFLIFSITITSPLTPPAFLSDPTPPHLSKGKHSSTSTVKERHVLWFGCMGYWTLLGLVPTSVEWAWKFLKRSSSSTEREKGKKKNHDKAGVIEMKAIQNKDDPIPTVKASIGHSGSISKGMRRTDSSTNLNDSLPLHSHSAQLSSTPISSESRRPSLVNLIASPPATATLDSPEIANSPVIIALKAELAAAQSVLTDLQSQLTTHEQSVSEAHAHLQKNLDDIRNRRKEDDAERQELKSRTKNLEEQKRQAEAARREAEKKLKSVEGIRDGLLSKISSAENEIKELKLNIENSEKNVRVIQEEGAKHVISTQLSVEERKKEMEIVENDISEIENRNDELNHLIEQAEERLKKLIEEGENARKSGLISGPGPEEEMMMMAAAYEVAAQEGYLHNNNNHSSNNHNYSNQPSQPLLPPLPPPPPGPTNGSRGAQQQDQWQSQAAAYMAEAGMPHLGYDYTARPAHSGSTGFGHLSKHPNPNSASSRDLESLRRPDISGFEDFGPGTAFGHPTTATTTTHHPTQLNRTTTPQPPSDTESDLYGLDPGSPYGGFSSSNLLPQGLFRSLEGDQTPFISGDEEMHETFDEPLSFDLDQPLSSDQQQHSTVSPTTTTITSTTVSKLERQVAKDEEDVEADDSASDSDDDDIEDDWKSPLPEPKQLKETKESSYKRLSSSSSRLLPPPPSNNISPVSTTTSPPAISALPSLLPGSRRWFSGTSALPSASISNDNLPLNSHGHGHGHNKFGGFMHNTTSNDSLNLPLSSGYENSPFAPTSSEKKALASAKWQPFGSGNNGNIFGLGNSNDNKKWSAFGTSPSNDDSLSNGWPTSNNVENKNKLNDDNQMGDNKKPFRFFSLRGKPTTGSTPP</sequence>
<gene>
    <name evidence="3" type="ORF">L201_006638</name>
</gene>
<dbReference type="GeneID" id="91097307"/>
<feature type="compositionally biased region" description="Polar residues" evidence="1">
    <location>
        <begin position="334"/>
        <end position="345"/>
    </location>
</feature>
<reference evidence="3 4" key="1">
    <citation type="submission" date="2024-01" db="EMBL/GenBank/DDBJ databases">
        <title>Comparative genomics of Cryptococcus and Kwoniella reveals pathogenesis evolution and contrasting modes of karyotype evolution via chromosome fusion or intercentromeric recombination.</title>
        <authorList>
            <person name="Coelho M.A."/>
            <person name="David-Palma M."/>
            <person name="Shea T."/>
            <person name="Bowers K."/>
            <person name="McGinley-Smith S."/>
            <person name="Mohammad A.W."/>
            <person name="Gnirke A."/>
            <person name="Yurkov A.M."/>
            <person name="Nowrousian M."/>
            <person name="Sun S."/>
            <person name="Cuomo C.A."/>
            <person name="Heitman J."/>
        </authorList>
    </citation>
    <scope>NUCLEOTIDE SEQUENCE [LARGE SCALE GENOMIC DNA]</scope>
    <source>
        <strain evidence="3 4">CBS 6074</strain>
    </source>
</reference>
<feature type="transmembrane region" description="Helical" evidence="2">
    <location>
        <begin position="86"/>
        <end position="103"/>
    </location>
</feature>
<feature type="region of interest" description="Disordered" evidence="1">
    <location>
        <begin position="270"/>
        <end position="348"/>
    </location>
</feature>
<feature type="region of interest" description="Disordered" evidence="1">
    <location>
        <begin position="1001"/>
        <end position="1057"/>
    </location>
</feature>
<feature type="compositionally biased region" description="Polar residues" evidence="1">
    <location>
        <begin position="1002"/>
        <end position="1023"/>
    </location>
</feature>
<name>A0AAX4K4C8_9TREE</name>
<feature type="region of interest" description="Disordered" evidence="1">
    <location>
        <begin position="660"/>
        <end position="888"/>
    </location>
</feature>
<feature type="compositionally biased region" description="Acidic residues" evidence="1">
    <location>
        <begin position="820"/>
        <end position="840"/>
    </location>
</feature>
<dbReference type="Proteomes" id="UP001355207">
    <property type="component" value="Chromosome 9"/>
</dbReference>
<feature type="compositionally biased region" description="Low complexity" evidence="1">
    <location>
        <begin position="877"/>
        <end position="888"/>
    </location>
</feature>
<keyword evidence="4" id="KW-1185">Reference proteome</keyword>
<protein>
    <submittedName>
        <fullName evidence="3">Uncharacterized protein</fullName>
    </submittedName>
</protein>
<keyword evidence="2" id="KW-1133">Transmembrane helix</keyword>
<feature type="compositionally biased region" description="Low complexity" evidence="1">
    <location>
        <begin position="162"/>
        <end position="172"/>
    </location>
</feature>
<feature type="region of interest" description="Disordered" evidence="1">
    <location>
        <begin position="587"/>
        <end position="635"/>
    </location>
</feature>
<evidence type="ECO:0000313" key="4">
    <source>
        <dbReference type="Proteomes" id="UP001355207"/>
    </source>
</evidence>
<evidence type="ECO:0000256" key="1">
    <source>
        <dbReference type="SAM" id="MobiDB-lite"/>
    </source>
</evidence>
<feature type="compositionally biased region" description="Basic and acidic residues" evidence="1">
    <location>
        <begin position="850"/>
        <end position="860"/>
    </location>
</feature>
<feature type="compositionally biased region" description="Polar residues" evidence="1">
    <location>
        <begin position="140"/>
        <end position="161"/>
    </location>
</feature>
<keyword evidence="2" id="KW-0472">Membrane</keyword>
<evidence type="ECO:0000313" key="3">
    <source>
        <dbReference type="EMBL" id="WWC91692.1"/>
    </source>
</evidence>
<proteinExistence type="predicted"/>
<accession>A0AAX4K4C8</accession>
<feature type="compositionally biased region" description="Low complexity" evidence="1">
    <location>
        <begin position="625"/>
        <end position="635"/>
    </location>
</feature>